<dbReference type="EMBL" id="JAJFAT010000001">
    <property type="protein sequence ID" value="MCC3143764.1"/>
    <property type="molecule type" value="Genomic_DNA"/>
</dbReference>
<proteinExistence type="predicted"/>
<dbReference type="Gene3D" id="3.30.390.30">
    <property type="match status" value="1"/>
</dbReference>
<dbReference type="RefSeq" id="WP_229342949.1">
    <property type="nucleotide sequence ID" value="NZ_JAJFAT010000001.1"/>
</dbReference>
<evidence type="ECO:0000256" key="1">
    <source>
        <dbReference type="ARBA" id="ARBA00001974"/>
    </source>
</evidence>
<accession>A0AAW4WXU9</accession>
<protein>
    <submittedName>
        <fullName evidence="6">FAD-dependent oxidoreductase</fullName>
    </submittedName>
</protein>
<keyword evidence="2" id="KW-0285">Flavoprotein</keyword>
<dbReference type="InterPro" id="IPR023753">
    <property type="entry name" value="FAD/NAD-binding_dom"/>
</dbReference>
<dbReference type="Pfam" id="PF07992">
    <property type="entry name" value="Pyr_redox_2"/>
    <property type="match status" value="1"/>
</dbReference>
<dbReference type="PANTHER" id="PTHR43429:SF3">
    <property type="entry name" value="NITRITE REDUCTASE [NAD(P)H]"/>
    <property type="match status" value="1"/>
</dbReference>
<evidence type="ECO:0000313" key="7">
    <source>
        <dbReference type="Proteomes" id="UP001199296"/>
    </source>
</evidence>
<dbReference type="PRINTS" id="PR00368">
    <property type="entry name" value="FADPNR"/>
</dbReference>
<feature type="domain" description="FAD/NAD(P)-binding" evidence="4">
    <location>
        <begin position="1"/>
        <end position="291"/>
    </location>
</feature>
<dbReference type="GO" id="GO:0016491">
    <property type="term" value="F:oxidoreductase activity"/>
    <property type="evidence" value="ECO:0007669"/>
    <property type="project" value="InterPro"/>
</dbReference>
<dbReference type="SUPFAM" id="SSF51905">
    <property type="entry name" value="FAD/NAD(P)-binding domain"/>
    <property type="match status" value="2"/>
</dbReference>
<evidence type="ECO:0000256" key="3">
    <source>
        <dbReference type="ARBA" id="ARBA00022827"/>
    </source>
</evidence>
<comment type="caution">
    <text evidence="6">The sequence shown here is derived from an EMBL/GenBank/DDBJ whole genome shotgun (WGS) entry which is preliminary data.</text>
</comment>
<dbReference type="InterPro" id="IPR041575">
    <property type="entry name" value="Rubredoxin_C"/>
</dbReference>
<evidence type="ECO:0000259" key="4">
    <source>
        <dbReference type="Pfam" id="PF07992"/>
    </source>
</evidence>
<evidence type="ECO:0000313" key="6">
    <source>
        <dbReference type="EMBL" id="MCC3143764.1"/>
    </source>
</evidence>
<keyword evidence="3" id="KW-0274">FAD</keyword>
<dbReference type="Gene3D" id="3.50.50.60">
    <property type="entry name" value="FAD/NAD(P)-binding domain"/>
    <property type="match status" value="2"/>
</dbReference>
<name>A0AAW4WXU9_9FIRM</name>
<dbReference type="PRINTS" id="PR00411">
    <property type="entry name" value="PNDRDTASEI"/>
</dbReference>
<feature type="domain" description="NADH-rubredoxin oxidoreductase C-terminal" evidence="5">
    <location>
        <begin position="310"/>
        <end position="369"/>
    </location>
</feature>
<keyword evidence="7" id="KW-1185">Reference proteome</keyword>
<dbReference type="PANTHER" id="PTHR43429">
    <property type="entry name" value="PYRIDINE NUCLEOTIDE-DISULFIDE OXIDOREDUCTASE DOMAIN-CONTAINING"/>
    <property type="match status" value="1"/>
</dbReference>
<organism evidence="6 7">
    <name type="scientific">Halanaerobium polyolivorans</name>
    <dbReference type="NCBI Taxonomy" id="2886943"/>
    <lineage>
        <taxon>Bacteria</taxon>
        <taxon>Bacillati</taxon>
        <taxon>Bacillota</taxon>
        <taxon>Clostridia</taxon>
        <taxon>Halanaerobiales</taxon>
        <taxon>Halanaerobiaceae</taxon>
        <taxon>Halanaerobium</taxon>
    </lineage>
</organism>
<evidence type="ECO:0000256" key="2">
    <source>
        <dbReference type="ARBA" id="ARBA00022630"/>
    </source>
</evidence>
<dbReference type="Pfam" id="PF18267">
    <property type="entry name" value="Rubredoxin_C"/>
    <property type="match status" value="1"/>
</dbReference>
<dbReference type="InterPro" id="IPR036188">
    <property type="entry name" value="FAD/NAD-bd_sf"/>
</dbReference>
<evidence type="ECO:0000259" key="5">
    <source>
        <dbReference type="Pfam" id="PF18267"/>
    </source>
</evidence>
<comment type="cofactor">
    <cofactor evidence="1">
        <name>FAD</name>
        <dbReference type="ChEBI" id="CHEBI:57692"/>
    </cofactor>
</comment>
<dbReference type="AlphaFoldDB" id="A0AAW4WXU9"/>
<dbReference type="Proteomes" id="UP001199296">
    <property type="component" value="Unassembled WGS sequence"/>
</dbReference>
<reference evidence="6 7" key="1">
    <citation type="submission" date="2021-10" db="EMBL/GenBank/DDBJ databases">
        <authorList>
            <person name="Grouzdev D.S."/>
            <person name="Pantiukh K.S."/>
            <person name="Krutkina M.S."/>
        </authorList>
    </citation>
    <scope>NUCLEOTIDE SEQUENCE [LARGE SCALE GENOMIC DNA]</scope>
    <source>
        <strain evidence="6 7">Z-7514</strain>
    </source>
</reference>
<dbReference type="InterPro" id="IPR050260">
    <property type="entry name" value="FAD-bd_OxRdtase"/>
</dbReference>
<sequence length="375" mass="41322">MDYLIVGAGAAGVTAAKEILKNRKAGDQISIFTDEGYPFYYRPRLIDCLSGEVEVEDIIIHNQKWFEDNDIDLHLEEKIIEVDSSKKLIKSKKASYQYDKLLLANGSHPFVPTFSGAELDNIFSLRTAEDLKTINKAAEKAKSAVVVGGGLLGLEIAYNLVKRNLKTRVLEVAPYLLPMQLDQKAGKLLQKKIENEYLAVTCSAKTVGFAGLNKVNKVILENDQLEAELVLISTGIRANTKLLENCNLEVNRAIKVDQKMQSSQEDIFAAGDIAEFKEKLYGIWPPSIQQGKVAGAVMSGREASFEGYIPTHKLKVAGINVVSVGELNKEGNYQSEVLLDNQNYVKVIKSGQDIIGAIIVGQYEAEKELIAEIKG</sequence>
<dbReference type="InterPro" id="IPR016156">
    <property type="entry name" value="FAD/NAD-linked_Rdtase_dimer_sf"/>
</dbReference>
<gene>
    <name evidence="6" type="ORF">LJ207_00290</name>
</gene>